<evidence type="ECO:0000313" key="3">
    <source>
        <dbReference type="EMBL" id="RCN44235.1"/>
    </source>
</evidence>
<feature type="region of interest" description="Disordered" evidence="1">
    <location>
        <begin position="41"/>
        <end position="60"/>
    </location>
</feature>
<name>A0A368GMM7_ANCCA</name>
<gene>
    <name evidence="3" type="ORF">ANCCAN_09753</name>
</gene>
<evidence type="ECO:0000313" key="4">
    <source>
        <dbReference type="Proteomes" id="UP000252519"/>
    </source>
</evidence>
<dbReference type="Proteomes" id="UP000252519">
    <property type="component" value="Unassembled WGS sequence"/>
</dbReference>
<evidence type="ECO:0000259" key="2">
    <source>
        <dbReference type="Pfam" id="PF23309"/>
    </source>
</evidence>
<proteinExistence type="predicted"/>
<organism evidence="3 4">
    <name type="scientific">Ancylostoma caninum</name>
    <name type="common">Dog hookworm</name>
    <dbReference type="NCBI Taxonomy" id="29170"/>
    <lineage>
        <taxon>Eukaryota</taxon>
        <taxon>Metazoa</taxon>
        <taxon>Ecdysozoa</taxon>
        <taxon>Nematoda</taxon>
        <taxon>Chromadorea</taxon>
        <taxon>Rhabditida</taxon>
        <taxon>Rhabditina</taxon>
        <taxon>Rhabditomorpha</taxon>
        <taxon>Strongyloidea</taxon>
        <taxon>Ancylostomatidae</taxon>
        <taxon>Ancylostomatinae</taxon>
        <taxon>Ancylostoma</taxon>
    </lineage>
</organism>
<dbReference type="Pfam" id="PF23309">
    <property type="entry name" value="DUF7083"/>
    <property type="match status" value="1"/>
</dbReference>
<dbReference type="EMBL" id="JOJR01000134">
    <property type="protein sequence ID" value="RCN44235.1"/>
    <property type="molecule type" value="Genomic_DNA"/>
</dbReference>
<feature type="region of interest" description="Disordered" evidence="1">
    <location>
        <begin position="255"/>
        <end position="283"/>
    </location>
</feature>
<evidence type="ECO:0000256" key="1">
    <source>
        <dbReference type="SAM" id="MobiDB-lite"/>
    </source>
</evidence>
<dbReference type="AlphaFoldDB" id="A0A368GMM7"/>
<feature type="compositionally biased region" description="Low complexity" evidence="1">
    <location>
        <begin position="45"/>
        <end position="57"/>
    </location>
</feature>
<accession>A0A368GMM7</accession>
<keyword evidence="4" id="KW-1185">Reference proteome</keyword>
<feature type="compositionally biased region" description="Basic residues" evidence="1">
    <location>
        <begin position="259"/>
        <end position="283"/>
    </location>
</feature>
<comment type="caution">
    <text evidence="3">The sequence shown here is derived from an EMBL/GenBank/DDBJ whole genome shotgun (WGS) entry which is preliminary data.</text>
</comment>
<protein>
    <recommendedName>
        <fullName evidence="2">DUF7083 domain-containing protein</fullName>
    </recommendedName>
</protein>
<dbReference type="STRING" id="29170.A0A368GMM7"/>
<dbReference type="OrthoDB" id="5844179at2759"/>
<dbReference type="InterPro" id="IPR055510">
    <property type="entry name" value="DUF7083"/>
</dbReference>
<feature type="domain" description="DUF7083" evidence="2">
    <location>
        <begin position="62"/>
        <end position="149"/>
    </location>
</feature>
<reference evidence="3 4" key="1">
    <citation type="submission" date="2014-10" db="EMBL/GenBank/DDBJ databases">
        <title>Draft genome of the hookworm Ancylostoma caninum.</title>
        <authorList>
            <person name="Mitreva M."/>
        </authorList>
    </citation>
    <scope>NUCLEOTIDE SEQUENCE [LARGE SCALE GENOMIC DNA]</scope>
    <source>
        <strain evidence="3 4">Baltimore</strain>
    </source>
</reference>
<sequence>MPSRSTATVEEAPTWLAELLTAQSQQVQMLQQLVTHLVDQKDATTRQPTTPTSTPIPNDHSYSDLIRDLPVFNYNADDETTFDAWYKRYGPVIDDRGAALSEERKRNLIVDKLDRAAYKTYSEHVLPLLPKDVDLPETIRNLTKLFGPKKTVIRRRCEFLQSMCPSLTNTYVPYRDFGNAMKKKFEDALMKEVDSDSLKCLIFIAGLTDPSHSEKRLRLNRIGEVEPSPALDDFINKCETFVTLRYDNYTMEHKEVKAAQRRRPMEKKRHPVRKHRKANPKEG</sequence>